<feature type="domain" description="Major facilitator superfamily (MFS) profile" evidence="9">
    <location>
        <begin position="1"/>
        <end position="398"/>
    </location>
</feature>
<dbReference type="PANTHER" id="PTHR23513:SF9">
    <property type="entry name" value="ENTEROBACTIN EXPORTER ENTS"/>
    <property type="match status" value="1"/>
</dbReference>
<evidence type="ECO:0000259" key="9">
    <source>
        <dbReference type="PROSITE" id="PS50850"/>
    </source>
</evidence>
<dbReference type="Pfam" id="PF05977">
    <property type="entry name" value="MFS_3"/>
    <property type="match status" value="1"/>
</dbReference>
<dbReference type="Gene3D" id="1.20.1250.20">
    <property type="entry name" value="MFS general substrate transporter like domains"/>
    <property type="match status" value="1"/>
</dbReference>
<dbReference type="eggNOG" id="COG0477">
    <property type="taxonomic scope" value="Bacteria"/>
</dbReference>
<feature type="transmembrane region" description="Helical" evidence="8">
    <location>
        <begin position="90"/>
        <end position="116"/>
    </location>
</feature>
<feature type="transmembrane region" description="Helical" evidence="8">
    <location>
        <begin position="369"/>
        <end position="390"/>
    </location>
</feature>
<proteinExistence type="predicted"/>
<protein>
    <submittedName>
        <fullName evidence="10">Enterobactin exporter EntS</fullName>
    </submittedName>
</protein>
<dbReference type="EMBL" id="CP002826">
    <property type="protein sequence ID" value="AEI07364.1"/>
    <property type="molecule type" value="Genomic_DNA"/>
</dbReference>
<keyword evidence="11" id="KW-1185">Reference proteome</keyword>
<organism evidence="10 11">
    <name type="scientific">Afipia carboxidovorans (strain ATCC 49405 / DSM 1227 / KCTC 32145 / OM5)</name>
    <name type="common">Oligotropha carboxidovorans</name>
    <dbReference type="NCBI Taxonomy" id="504832"/>
    <lineage>
        <taxon>Bacteria</taxon>
        <taxon>Pseudomonadati</taxon>
        <taxon>Pseudomonadota</taxon>
        <taxon>Alphaproteobacteria</taxon>
        <taxon>Hyphomicrobiales</taxon>
        <taxon>Nitrobacteraceae</taxon>
        <taxon>Afipia</taxon>
    </lineage>
</organism>
<keyword evidence="6 8" id="KW-0472">Membrane</keyword>
<sequence length="429" mass="45357">MEFDSPRDILRHRPFQFFFVTRSFSRFATQISTVAIGWQIYDLTGSALYLGLAGLTQFLPTAILVFVAGHVADRYDRRRVLQVCQSAEGLVAIGLALGNVFDILTVPGIFAALIVLGTATAFESPATAAILPAVAPPGRLQQATALSTAGNQMATIVGPALGGFAYAASPSVPYAIMTVLWLFASVMTRAIHLERPPAPKEMPTFSALFGGVRFVRDNPIILGVISLDLFAVLFGGATALLPIYARDILQTGPWGLGLLRAGPAVGALAMTVVLAHLSINRRAGLRMFQAVIAFGVATIVFAFSETIWLSLLALAAMGAADTVSVVIRFSLVQLSTPDEMRGRVGAVNYLFVNASNQLGEFESGVVAEFLGAVPSAVLGGVGTILIALAWMRLFPTLRAVERLDEPMPSSSLASSAPPADVAMRARPPA</sequence>
<dbReference type="InterPro" id="IPR010290">
    <property type="entry name" value="TM_effector"/>
</dbReference>
<dbReference type="InterPro" id="IPR036259">
    <property type="entry name" value="MFS_trans_sf"/>
</dbReference>
<evidence type="ECO:0000256" key="5">
    <source>
        <dbReference type="ARBA" id="ARBA00022989"/>
    </source>
</evidence>
<evidence type="ECO:0000313" key="10">
    <source>
        <dbReference type="EMBL" id="AEI07364.1"/>
    </source>
</evidence>
<dbReference type="OrthoDB" id="7283966at2"/>
<evidence type="ECO:0000256" key="6">
    <source>
        <dbReference type="ARBA" id="ARBA00023136"/>
    </source>
</evidence>
<feature type="transmembrane region" description="Helical" evidence="8">
    <location>
        <begin position="257"/>
        <end position="279"/>
    </location>
</feature>
<dbReference type="HOGENOM" id="CLU_034180_11_0_5"/>
<reference evidence="10 11" key="1">
    <citation type="journal article" date="2011" name="J. Bacteriol.">
        <title>Complete genome sequences of the chemolithoautotrophic Oligotropha carboxidovorans strains OM4 and OM5.</title>
        <authorList>
            <person name="Volland S."/>
            <person name="Rachinger M."/>
            <person name="Strittmatter A."/>
            <person name="Daniel R."/>
            <person name="Gottschalk G."/>
            <person name="Meyer O."/>
        </authorList>
    </citation>
    <scope>NUCLEOTIDE SEQUENCE [LARGE SCALE GENOMIC DNA]</scope>
    <source>
        <strain evidence="11">ATCC 49405 / DSM 1227 / KCTC 32145 / OM5</strain>
    </source>
</reference>
<evidence type="ECO:0000256" key="2">
    <source>
        <dbReference type="ARBA" id="ARBA00022448"/>
    </source>
</evidence>
<dbReference type="Proteomes" id="UP000007730">
    <property type="component" value="Chromosome"/>
</dbReference>
<keyword evidence="3" id="KW-1003">Cell membrane</keyword>
<dbReference type="SUPFAM" id="SSF103473">
    <property type="entry name" value="MFS general substrate transporter"/>
    <property type="match status" value="1"/>
</dbReference>
<feature type="region of interest" description="Disordered" evidence="7">
    <location>
        <begin position="407"/>
        <end position="429"/>
    </location>
</feature>
<dbReference type="AlphaFoldDB" id="B6JB96"/>
<evidence type="ECO:0000256" key="7">
    <source>
        <dbReference type="SAM" id="MobiDB-lite"/>
    </source>
</evidence>
<dbReference type="PROSITE" id="PS50850">
    <property type="entry name" value="MFS"/>
    <property type="match status" value="1"/>
</dbReference>
<feature type="transmembrane region" description="Helical" evidence="8">
    <location>
        <begin position="220"/>
        <end position="245"/>
    </location>
</feature>
<dbReference type="GO" id="GO:0005886">
    <property type="term" value="C:plasma membrane"/>
    <property type="evidence" value="ECO:0007669"/>
    <property type="project" value="UniProtKB-SubCell"/>
</dbReference>
<evidence type="ECO:0000256" key="8">
    <source>
        <dbReference type="SAM" id="Phobius"/>
    </source>
</evidence>
<dbReference type="GO" id="GO:0022857">
    <property type="term" value="F:transmembrane transporter activity"/>
    <property type="evidence" value="ECO:0007669"/>
    <property type="project" value="InterPro"/>
</dbReference>
<feature type="transmembrane region" description="Helical" evidence="8">
    <location>
        <begin position="172"/>
        <end position="192"/>
    </location>
</feature>
<gene>
    <name evidence="10" type="primary">entS</name>
    <name evidence="10" type="ordered locus">OCA5_c26690</name>
</gene>
<dbReference type="KEGG" id="ocg:OCA5_c26690"/>
<dbReference type="KEGG" id="oca:OCAR_5305"/>
<name>B6JB96_AFIC5</name>
<keyword evidence="4 8" id="KW-0812">Transmembrane</keyword>
<evidence type="ECO:0000256" key="3">
    <source>
        <dbReference type="ARBA" id="ARBA00022475"/>
    </source>
</evidence>
<accession>B6JB96</accession>
<evidence type="ECO:0000256" key="4">
    <source>
        <dbReference type="ARBA" id="ARBA00022692"/>
    </source>
</evidence>
<dbReference type="CDD" id="cd06173">
    <property type="entry name" value="MFS_MefA_like"/>
    <property type="match status" value="1"/>
</dbReference>
<keyword evidence="2" id="KW-0813">Transport</keyword>
<dbReference type="PANTHER" id="PTHR23513">
    <property type="entry name" value="INTEGRAL MEMBRANE EFFLUX PROTEIN-RELATED"/>
    <property type="match status" value="1"/>
</dbReference>
<dbReference type="STRING" id="504832.OCA5_c26690"/>
<evidence type="ECO:0000313" key="11">
    <source>
        <dbReference type="Proteomes" id="UP000007730"/>
    </source>
</evidence>
<dbReference type="InterPro" id="IPR020846">
    <property type="entry name" value="MFS_dom"/>
</dbReference>
<evidence type="ECO:0000256" key="1">
    <source>
        <dbReference type="ARBA" id="ARBA00004651"/>
    </source>
</evidence>
<dbReference type="RefSeq" id="WP_012562466.1">
    <property type="nucleotide sequence ID" value="NC_011386.1"/>
</dbReference>
<feature type="transmembrane region" description="Helical" evidence="8">
    <location>
        <begin position="291"/>
        <end position="316"/>
    </location>
</feature>
<feature type="compositionally biased region" description="Low complexity" evidence="7">
    <location>
        <begin position="408"/>
        <end position="419"/>
    </location>
</feature>
<feature type="transmembrane region" description="Helical" evidence="8">
    <location>
        <begin position="47"/>
        <end position="69"/>
    </location>
</feature>
<keyword evidence="5 8" id="KW-1133">Transmembrane helix</keyword>
<comment type="subcellular location">
    <subcellularLocation>
        <location evidence="1">Cell membrane</location>
        <topology evidence="1">Multi-pass membrane protein</topology>
    </subcellularLocation>
</comment>